<evidence type="ECO:0000313" key="2">
    <source>
        <dbReference type="Proteomes" id="UP000650467"/>
    </source>
</evidence>
<sequence>MIRSSTESRYSRFFLTVTTNEIAGCTTRWSLALQGLTENSDLTTGLDRYAAVSGSVSRGGAGFPQPTTRSIEASAAVSPTTGLQNFNVWYNASHMTLKGRVNVSYTCEVFGADCGFFRGDFAIDNDCGVTPYASPRTTSVEYSGGYKITTTTSFANCGISDFRPAFDPSASVAVQYGDLALDWSKLASIDSVAFVSYYTKTVIMDAPTTAACWREGYYRPTVCVLD</sequence>
<gene>
    <name evidence="1" type="ORF">HXX76_004536</name>
</gene>
<comment type="caution">
    <text evidence="1">The sequence shown here is derived from an EMBL/GenBank/DDBJ whole genome shotgun (WGS) entry which is preliminary data.</text>
</comment>
<keyword evidence="2" id="KW-1185">Reference proteome</keyword>
<dbReference type="EMBL" id="JAEHOC010000008">
    <property type="protein sequence ID" value="KAG2439169.1"/>
    <property type="molecule type" value="Genomic_DNA"/>
</dbReference>
<proteinExistence type="predicted"/>
<protein>
    <submittedName>
        <fullName evidence="1">Uncharacterized protein</fullName>
    </submittedName>
</protein>
<evidence type="ECO:0000313" key="1">
    <source>
        <dbReference type="EMBL" id="KAG2439169.1"/>
    </source>
</evidence>
<name>A0A835W6N9_CHLIN</name>
<dbReference type="Proteomes" id="UP000650467">
    <property type="component" value="Unassembled WGS sequence"/>
</dbReference>
<dbReference type="AlphaFoldDB" id="A0A835W6N9"/>
<organism evidence="1 2">
    <name type="scientific">Chlamydomonas incerta</name>
    <dbReference type="NCBI Taxonomy" id="51695"/>
    <lineage>
        <taxon>Eukaryota</taxon>
        <taxon>Viridiplantae</taxon>
        <taxon>Chlorophyta</taxon>
        <taxon>core chlorophytes</taxon>
        <taxon>Chlorophyceae</taxon>
        <taxon>CS clade</taxon>
        <taxon>Chlamydomonadales</taxon>
        <taxon>Chlamydomonadaceae</taxon>
        <taxon>Chlamydomonas</taxon>
    </lineage>
</organism>
<reference evidence="1" key="1">
    <citation type="journal article" date="2020" name="bioRxiv">
        <title>Comparative genomics of Chlamydomonas.</title>
        <authorList>
            <person name="Craig R.J."/>
            <person name="Hasan A.R."/>
            <person name="Ness R.W."/>
            <person name="Keightley P.D."/>
        </authorList>
    </citation>
    <scope>NUCLEOTIDE SEQUENCE</scope>
    <source>
        <strain evidence="1">SAG 7.73</strain>
    </source>
</reference>
<accession>A0A835W6N9</accession>
<dbReference type="OrthoDB" id="10374279at2759"/>